<dbReference type="PROSITE" id="PS50850">
    <property type="entry name" value="MFS"/>
    <property type="match status" value="1"/>
</dbReference>
<keyword evidence="3" id="KW-1003">Cell membrane</keyword>
<keyword evidence="6 9" id="KW-0472">Membrane</keyword>
<dbReference type="EMBL" id="VKKU01000001">
    <property type="protein sequence ID" value="TSB04764.1"/>
    <property type="molecule type" value="Genomic_DNA"/>
</dbReference>
<dbReference type="Proteomes" id="UP000320160">
    <property type="component" value="Unassembled WGS sequence"/>
</dbReference>
<dbReference type="GO" id="GO:0005886">
    <property type="term" value="C:plasma membrane"/>
    <property type="evidence" value="ECO:0007669"/>
    <property type="project" value="UniProtKB-SubCell"/>
</dbReference>
<dbReference type="SUPFAM" id="SSF103473">
    <property type="entry name" value="MFS general substrate transporter"/>
    <property type="match status" value="1"/>
</dbReference>
<dbReference type="GO" id="GO:0022857">
    <property type="term" value="F:transmembrane transporter activity"/>
    <property type="evidence" value="ECO:0007669"/>
    <property type="project" value="InterPro"/>
</dbReference>
<keyword evidence="12" id="KW-1185">Reference proteome</keyword>
<reference evidence="11 12" key="1">
    <citation type="submission" date="2019-07" db="EMBL/GenBank/DDBJ databases">
        <authorList>
            <person name="Park M."/>
        </authorList>
    </citation>
    <scope>NUCLEOTIDE SEQUENCE [LARGE SCALE GENOMIC DNA]</scope>
    <source>
        <strain evidence="11 12">KCTC32445</strain>
    </source>
</reference>
<dbReference type="AlphaFoldDB" id="A0A553WJE6"/>
<sequence length="440" mass="46947">MSTKEIHPLAIADFRYYWLARFMAVLATMGMVVVIGYQAYDIARSDYGMSIREASLQLGLLGLFQFVPLALLTPVAGWAADRWERRTVARIANSIDMLVALALCWFTYSDTLTLPLLFIFAALHGVARVFVGPSMSAIAPNIVPTASLPRAIAMSSIAWQVGSVFGPAAGGLLFAANPSAPYLVSAALLLIASISLSFVKPVFPPPMERKVHPVRQMIDGIRYTWSERFLLGAITLDLFAVLLAGATALLPVYARDILQVGPDGLGQLRAAPAIGASLVALLLTFRPLRHNVGSKMLWAVVAFGLATIGFGLSHEIGMHVFENGRISFLNMGAGMAVALVMLILLGASDMLSVYVRSSLVQLNTPDDMRGRVSSVSGLAISASNELGELQSGVAAALLGPVGAVVFGGAGAIMVTGLWAWLFPELKNARTFEPQYRGKSP</sequence>
<dbReference type="InterPro" id="IPR036259">
    <property type="entry name" value="MFS_trans_sf"/>
</dbReference>
<dbReference type="RefSeq" id="WP_143775682.1">
    <property type="nucleotide sequence ID" value="NZ_VKKU01000001.1"/>
</dbReference>
<feature type="transmembrane region" description="Helical" evidence="9">
    <location>
        <begin position="393"/>
        <end position="421"/>
    </location>
</feature>
<evidence type="ECO:0000256" key="7">
    <source>
        <dbReference type="ARBA" id="ARBA00038075"/>
    </source>
</evidence>
<comment type="caution">
    <text evidence="11">The sequence shown here is derived from an EMBL/GenBank/DDBJ whole genome shotgun (WGS) entry which is preliminary data.</text>
</comment>
<feature type="transmembrane region" description="Helical" evidence="9">
    <location>
        <begin position="229"/>
        <end position="254"/>
    </location>
</feature>
<evidence type="ECO:0000256" key="3">
    <source>
        <dbReference type="ARBA" id="ARBA00022475"/>
    </source>
</evidence>
<gene>
    <name evidence="11" type="ORF">FOM92_04975</name>
</gene>
<feature type="transmembrane region" description="Helical" evidence="9">
    <location>
        <begin position="152"/>
        <end position="176"/>
    </location>
</feature>
<comment type="subcellular location">
    <subcellularLocation>
        <location evidence="1">Cell membrane</location>
        <topology evidence="1">Multi-pass membrane protein</topology>
    </subcellularLocation>
</comment>
<dbReference type="PANTHER" id="PTHR23513:SF9">
    <property type="entry name" value="ENTEROBACTIN EXPORTER ENTS"/>
    <property type="match status" value="1"/>
</dbReference>
<evidence type="ECO:0000256" key="9">
    <source>
        <dbReference type="SAM" id="Phobius"/>
    </source>
</evidence>
<evidence type="ECO:0000256" key="8">
    <source>
        <dbReference type="ARBA" id="ARBA00040914"/>
    </source>
</evidence>
<feature type="transmembrane region" description="Helical" evidence="9">
    <location>
        <begin position="297"/>
        <end position="314"/>
    </location>
</feature>
<dbReference type="Gene3D" id="1.20.1250.20">
    <property type="entry name" value="MFS general substrate transporter like domains"/>
    <property type="match status" value="1"/>
</dbReference>
<dbReference type="InterPro" id="IPR020846">
    <property type="entry name" value="MFS_dom"/>
</dbReference>
<organism evidence="11 12">
    <name type="scientific">Sphingorhabdus contaminans</name>
    <dbReference type="NCBI Taxonomy" id="1343899"/>
    <lineage>
        <taxon>Bacteria</taxon>
        <taxon>Pseudomonadati</taxon>
        <taxon>Pseudomonadota</taxon>
        <taxon>Alphaproteobacteria</taxon>
        <taxon>Sphingomonadales</taxon>
        <taxon>Sphingomonadaceae</taxon>
        <taxon>Sphingorhabdus</taxon>
    </lineage>
</organism>
<feature type="transmembrane region" description="Helical" evidence="9">
    <location>
        <begin position="326"/>
        <end position="347"/>
    </location>
</feature>
<dbReference type="InterPro" id="IPR011701">
    <property type="entry name" value="MFS"/>
</dbReference>
<keyword evidence="5 9" id="KW-1133">Transmembrane helix</keyword>
<evidence type="ECO:0000313" key="11">
    <source>
        <dbReference type="EMBL" id="TSB04764.1"/>
    </source>
</evidence>
<accession>A0A553WJE6</accession>
<dbReference type="CDD" id="cd06173">
    <property type="entry name" value="MFS_MefA_like"/>
    <property type="match status" value="1"/>
</dbReference>
<evidence type="ECO:0000259" key="10">
    <source>
        <dbReference type="PROSITE" id="PS50850"/>
    </source>
</evidence>
<protein>
    <recommendedName>
        <fullName evidence="8">Multidrug efflux pump Tap</fullName>
    </recommendedName>
</protein>
<keyword evidence="4 9" id="KW-0812">Transmembrane</keyword>
<evidence type="ECO:0000256" key="1">
    <source>
        <dbReference type="ARBA" id="ARBA00004651"/>
    </source>
</evidence>
<dbReference type="Pfam" id="PF07690">
    <property type="entry name" value="MFS_1"/>
    <property type="match status" value="1"/>
</dbReference>
<feature type="transmembrane region" description="Helical" evidence="9">
    <location>
        <begin position="60"/>
        <end position="79"/>
    </location>
</feature>
<evidence type="ECO:0000256" key="2">
    <source>
        <dbReference type="ARBA" id="ARBA00022448"/>
    </source>
</evidence>
<evidence type="ECO:0000256" key="5">
    <source>
        <dbReference type="ARBA" id="ARBA00022989"/>
    </source>
</evidence>
<proteinExistence type="inferred from homology"/>
<keyword evidence="2" id="KW-0813">Transport</keyword>
<comment type="similarity">
    <text evidence="7">Belongs to the major facilitator superfamily. Drug:H(+) antiporter-3 (DHA3) (TC 2.A.1.21) family.</text>
</comment>
<evidence type="ECO:0000256" key="4">
    <source>
        <dbReference type="ARBA" id="ARBA00022692"/>
    </source>
</evidence>
<feature type="transmembrane region" description="Helical" evidence="9">
    <location>
        <begin position="182"/>
        <end position="203"/>
    </location>
</feature>
<dbReference type="OrthoDB" id="7283966at2"/>
<feature type="transmembrane region" description="Helical" evidence="9">
    <location>
        <begin position="20"/>
        <end position="40"/>
    </location>
</feature>
<evidence type="ECO:0000256" key="6">
    <source>
        <dbReference type="ARBA" id="ARBA00023136"/>
    </source>
</evidence>
<feature type="domain" description="Major facilitator superfamily (MFS) profile" evidence="10">
    <location>
        <begin position="1"/>
        <end position="204"/>
    </location>
</feature>
<evidence type="ECO:0000313" key="12">
    <source>
        <dbReference type="Proteomes" id="UP000320160"/>
    </source>
</evidence>
<name>A0A553WJE6_9SPHN</name>
<feature type="transmembrane region" description="Helical" evidence="9">
    <location>
        <begin position="266"/>
        <end position="285"/>
    </location>
</feature>
<dbReference type="PANTHER" id="PTHR23513">
    <property type="entry name" value="INTEGRAL MEMBRANE EFFLUX PROTEIN-RELATED"/>
    <property type="match status" value="1"/>
</dbReference>